<keyword evidence="12" id="KW-1185">Reference proteome</keyword>
<dbReference type="Gene3D" id="1.10.510.10">
    <property type="entry name" value="Transferase(Phosphotransferase) domain 1"/>
    <property type="match status" value="1"/>
</dbReference>
<feature type="domain" description="Protein kinase" evidence="10">
    <location>
        <begin position="1"/>
        <end position="271"/>
    </location>
</feature>
<evidence type="ECO:0000256" key="5">
    <source>
        <dbReference type="ARBA" id="ARBA00022729"/>
    </source>
</evidence>
<dbReference type="SUPFAM" id="SSF56112">
    <property type="entry name" value="Protein kinase-like (PK-like)"/>
    <property type="match status" value="1"/>
</dbReference>
<dbReference type="AlphaFoldDB" id="A0A0E0RC72"/>
<dbReference type="InterPro" id="IPR032675">
    <property type="entry name" value="LRR_dom_sf"/>
</dbReference>
<dbReference type="Pfam" id="PF08263">
    <property type="entry name" value="LRRNT_2"/>
    <property type="match status" value="1"/>
</dbReference>
<evidence type="ECO:0000256" key="3">
    <source>
        <dbReference type="ARBA" id="ARBA00022614"/>
    </source>
</evidence>
<dbReference type="InterPro" id="IPR008271">
    <property type="entry name" value="Ser/Thr_kinase_AS"/>
</dbReference>
<reference evidence="11" key="2">
    <citation type="submission" date="2015-06" db="UniProtKB">
        <authorList>
            <consortium name="EnsemblPlants"/>
        </authorList>
    </citation>
    <scope>IDENTIFICATION</scope>
</reference>
<dbReference type="FunFam" id="3.80.10.10:FF:000400">
    <property type="entry name" value="Nuclear pore complex protein NUP107"/>
    <property type="match status" value="1"/>
</dbReference>
<dbReference type="PANTHER" id="PTHR48007:SF76">
    <property type="entry name" value="OS03G0145102 PROTEIN"/>
    <property type="match status" value="1"/>
</dbReference>
<dbReference type="InterPro" id="IPR011009">
    <property type="entry name" value="Kinase-like_dom_sf"/>
</dbReference>
<dbReference type="PROSITE" id="PS00108">
    <property type="entry name" value="PROTEIN_KINASE_ST"/>
    <property type="match status" value="1"/>
</dbReference>
<name>A0A0E0RC72_ORYRU</name>
<feature type="region of interest" description="Disordered" evidence="9">
    <location>
        <begin position="128"/>
        <end position="148"/>
    </location>
</feature>
<evidence type="ECO:0000313" key="12">
    <source>
        <dbReference type="Proteomes" id="UP000008022"/>
    </source>
</evidence>
<evidence type="ECO:0000256" key="6">
    <source>
        <dbReference type="ARBA" id="ARBA00022737"/>
    </source>
</evidence>
<dbReference type="PROSITE" id="PS50011">
    <property type="entry name" value="PROTEIN_KINASE_DOM"/>
    <property type="match status" value="1"/>
</dbReference>
<dbReference type="STRING" id="4529.A0A0E0RC72"/>
<dbReference type="EnsemblPlants" id="ORUFI11G25020.1">
    <property type="protein sequence ID" value="ORUFI11G25020.1"/>
    <property type="gene ID" value="ORUFI11G25020"/>
</dbReference>
<dbReference type="GO" id="GO:0005524">
    <property type="term" value="F:ATP binding"/>
    <property type="evidence" value="ECO:0007669"/>
    <property type="project" value="InterPro"/>
</dbReference>
<sequence>MPNGSLEALLHSEGRMQLGFLERVDIMLDVSMAMEYLHHEHHEVVLHCDLKPSNVLLDDDMTAHVSDFGIARLLLGDDSSMISAMFELGLLCSADSPEQRMVMSDVVVTLKKIRKDYNIVKRGRGGKETERSTVPCASSPGPIASKSNGSETDLAALLAFKAQLSDSNNILAGNWTTGTPFCRWVRVSCSSHRRRRQRVTALELPNVPLQGELSSHLGNISFLFILNLTNTSLTGSVPNEIGRLRRLELLDLGHNAMSGGIPIAIGNLTRL</sequence>
<dbReference type="SUPFAM" id="SSF52058">
    <property type="entry name" value="L domain-like"/>
    <property type="match status" value="1"/>
</dbReference>
<keyword evidence="8" id="KW-0472">Membrane</keyword>
<keyword evidence="7" id="KW-1133">Transmembrane helix</keyword>
<dbReference type="InterPro" id="IPR046959">
    <property type="entry name" value="PRK1-6/SRF4-like"/>
</dbReference>
<comment type="subcellular location">
    <subcellularLocation>
        <location evidence="1">Membrane</location>
    </subcellularLocation>
</comment>
<keyword evidence="5" id="KW-0732">Signal</keyword>
<dbReference type="Gene3D" id="3.80.10.10">
    <property type="entry name" value="Ribonuclease Inhibitor"/>
    <property type="match status" value="1"/>
</dbReference>
<keyword evidence="6" id="KW-0677">Repeat</keyword>
<evidence type="ECO:0000256" key="8">
    <source>
        <dbReference type="ARBA" id="ARBA00023136"/>
    </source>
</evidence>
<dbReference type="Gramene" id="ORUFI11G25020.1">
    <property type="protein sequence ID" value="ORUFI11G25020.1"/>
    <property type="gene ID" value="ORUFI11G25020"/>
</dbReference>
<keyword evidence="4" id="KW-0812">Transmembrane</keyword>
<evidence type="ECO:0000256" key="2">
    <source>
        <dbReference type="ARBA" id="ARBA00008684"/>
    </source>
</evidence>
<evidence type="ECO:0000256" key="7">
    <source>
        <dbReference type="ARBA" id="ARBA00022989"/>
    </source>
</evidence>
<dbReference type="Pfam" id="PF00560">
    <property type="entry name" value="LRR_1"/>
    <property type="match status" value="2"/>
</dbReference>
<dbReference type="GO" id="GO:0004672">
    <property type="term" value="F:protein kinase activity"/>
    <property type="evidence" value="ECO:0007669"/>
    <property type="project" value="InterPro"/>
</dbReference>
<dbReference type="PANTHER" id="PTHR48007">
    <property type="entry name" value="LEUCINE-RICH REPEAT RECEPTOR-LIKE PROTEIN KINASE PXC1"/>
    <property type="match status" value="1"/>
</dbReference>
<evidence type="ECO:0000259" key="10">
    <source>
        <dbReference type="PROSITE" id="PS50011"/>
    </source>
</evidence>
<proteinExistence type="inferred from homology"/>
<comment type="similarity">
    <text evidence="2">Belongs to the protein kinase superfamily. Ser/Thr protein kinase family.</text>
</comment>
<protein>
    <recommendedName>
        <fullName evidence="10">Protein kinase domain-containing protein</fullName>
    </recommendedName>
</protein>
<reference evidence="12" key="1">
    <citation type="submission" date="2013-06" db="EMBL/GenBank/DDBJ databases">
        <authorList>
            <person name="Zhao Q."/>
        </authorList>
    </citation>
    <scope>NUCLEOTIDE SEQUENCE</scope>
    <source>
        <strain evidence="12">cv. W1943</strain>
    </source>
</reference>
<dbReference type="InterPro" id="IPR000719">
    <property type="entry name" value="Prot_kinase_dom"/>
</dbReference>
<dbReference type="HOGENOM" id="CLU_1028130_0_0_1"/>
<keyword evidence="3" id="KW-0433">Leucine-rich repeat</keyword>
<evidence type="ECO:0000256" key="9">
    <source>
        <dbReference type="SAM" id="MobiDB-lite"/>
    </source>
</evidence>
<dbReference type="Proteomes" id="UP000008022">
    <property type="component" value="Unassembled WGS sequence"/>
</dbReference>
<evidence type="ECO:0000256" key="1">
    <source>
        <dbReference type="ARBA" id="ARBA00004370"/>
    </source>
</evidence>
<dbReference type="InterPro" id="IPR013210">
    <property type="entry name" value="LRR_N_plant-typ"/>
</dbReference>
<evidence type="ECO:0000313" key="11">
    <source>
        <dbReference type="EnsemblPlants" id="ORUFI11G25020.1"/>
    </source>
</evidence>
<accession>A0A0E0RC72</accession>
<dbReference type="GO" id="GO:0016020">
    <property type="term" value="C:membrane"/>
    <property type="evidence" value="ECO:0007669"/>
    <property type="project" value="UniProtKB-SubCell"/>
</dbReference>
<dbReference type="Pfam" id="PF00069">
    <property type="entry name" value="Pkinase"/>
    <property type="match status" value="1"/>
</dbReference>
<organism evidence="11 12">
    <name type="scientific">Oryza rufipogon</name>
    <name type="common">Brownbeard rice</name>
    <name type="synonym">Asian wild rice</name>
    <dbReference type="NCBI Taxonomy" id="4529"/>
    <lineage>
        <taxon>Eukaryota</taxon>
        <taxon>Viridiplantae</taxon>
        <taxon>Streptophyta</taxon>
        <taxon>Embryophyta</taxon>
        <taxon>Tracheophyta</taxon>
        <taxon>Spermatophyta</taxon>
        <taxon>Magnoliopsida</taxon>
        <taxon>Liliopsida</taxon>
        <taxon>Poales</taxon>
        <taxon>Poaceae</taxon>
        <taxon>BOP clade</taxon>
        <taxon>Oryzoideae</taxon>
        <taxon>Oryzeae</taxon>
        <taxon>Oryzinae</taxon>
        <taxon>Oryza</taxon>
    </lineage>
</organism>
<dbReference type="InterPro" id="IPR001611">
    <property type="entry name" value="Leu-rich_rpt"/>
</dbReference>
<dbReference type="OMA" id="DCCADSP"/>
<evidence type="ECO:0000256" key="4">
    <source>
        <dbReference type="ARBA" id="ARBA00022692"/>
    </source>
</evidence>